<gene>
    <name evidence="1" type="ORF">PCASD_19624</name>
</gene>
<reference evidence="1 2" key="1">
    <citation type="submission" date="2017-11" db="EMBL/GenBank/DDBJ databases">
        <title>De novo assembly and phasing of dikaryotic genomes from two isolates of Puccinia coronata f. sp. avenae, the causal agent of oat crown rust.</title>
        <authorList>
            <person name="Miller M.E."/>
            <person name="Zhang Y."/>
            <person name="Omidvar V."/>
            <person name="Sperschneider J."/>
            <person name="Schwessinger B."/>
            <person name="Raley C."/>
            <person name="Palmer J.M."/>
            <person name="Garnica D."/>
            <person name="Upadhyaya N."/>
            <person name="Rathjen J."/>
            <person name="Taylor J.M."/>
            <person name="Park R.F."/>
            <person name="Dodds P.N."/>
            <person name="Hirsch C.D."/>
            <person name="Kianian S.F."/>
            <person name="Figueroa M."/>
        </authorList>
    </citation>
    <scope>NUCLEOTIDE SEQUENCE [LARGE SCALE GENOMIC DNA]</scope>
    <source>
        <strain evidence="1">12SD80</strain>
    </source>
</reference>
<organism evidence="1 2">
    <name type="scientific">Puccinia coronata f. sp. avenae</name>
    <dbReference type="NCBI Taxonomy" id="200324"/>
    <lineage>
        <taxon>Eukaryota</taxon>
        <taxon>Fungi</taxon>
        <taxon>Dikarya</taxon>
        <taxon>Basidiomycota</taxon>
        <taxon>Pucciniomycotina</taxon>
        <taxon>Pucciniomycetes</taxon>
        <taxon>Pucciniales</taxon>
        <taxon>Pucciniaceae</taxon>
        <taxon>Puccinia</taxon>
    </lineage>
</organism>
<name>A0A2N5TU06_9BASI</name>
<evidence type="ECO:0000313" key="2">
    <source>
        <dbReference type="Proteomes" id="UP000235392"/>
    </source>
</evidence>
<comment type="caution">
    <text evidence="1">The sequence shown here is derived from an EMBL/GenBank/DDBJ whole genome shotgun (WGS) entry which is preliminary data.</text>
</comment>
<dbReference type="AlphaFoldDB" id="A0A2N5TU06"/>
<accession>A0A2N5TU06</accession>
<proteinExistence type="predicted"/>
<dbReference type="EMBL" id="PGCI01000348">
    <property type="protein sequence ID" value="PLW28918.1"/>
    <property type="molecule type" value="Genomic_DNA"/>
</dbReference>
<dbReference type="Proteomes" id="UP000235392">
    <property type="component" value="Unassembled WGS sequence"/>
</dbReference>
<sequence>MGTSAPCHSCIVFALLTLQHPPAFISRRTAADNYSATIQSRWTTNSIVQLITLATLVWLRYCPAEPERIASTKRFKSQFRIIAIVLIAVNTSNHPEFDLPWLSSFRFVRDLSARCSS</sequence>
<evidence type="ECO:0000313" key="1">
    <source>
        <dbReference type="EMBL" id="PLW28918.1"/>
    </source>
</evidence>
<protein>
    <submittedName>
        <fullName evidence="1">Uncharacterized protein</fullName>
    </submittedName>
</protein>